<gene>
    <name evidence="2" type="ORF">L227DRAFT_564620</name>
</gene>
<sequence>MKNGGAQHLPPTEIGTALGSPSAEVSAARPIDMHEEEARCWHVDLVSPGPASYKLPPPATLSEPCPHMSVLYPYFSRETQRFRDQVIATAEASFRRAVDDFLALAEAQTIDADEAHEELLKLSDRMRGGGAQADVYELHAESAVLAHALGDISRVLQQWPDDQTRLQRYLDECADTHRRHILCRQLSAHRDLLKQELNTMGAIGDVLNRAGDEWVRTALSADAWEKRLREEHARASRRLRALEERPMPGEMDVDGGEERSGEVPRRSGGLEVLGSRGGARAPTPRKARRGGQTGHPHKQSRAGCGSRYKVRAPGDGWPLRSPYEPPAMSAPAPSSSTKRRPPSFAGVLARFRKTPAPSATATTTALRRAVELAGDVQHLDTGDDAMRAAFAHAGPSLSADDRAALVRDYLSASRAALTESCRQQLAAAEEEVRSNRAALLELDDEDDDEGVQRAIASYERLL</sequence>
<protein>
    <submittedName>
        <fullName evidence="2">Uncharacterized protein</fullName>
    </submittedName>
</protein>
<evidence type="ECO:0000313" key="2">
    <source>
        <dbReference type="EMBL" id="RPD58891.1"/>
    </source>
</evidence>
<proteinExistence type="predicted"/>
<dbReference type="AlphaFoldDB" id="A0A5C2S5C7"/>
<dbReference type="EMBL" id="ML122273">
    <property type="protein sequence ID" value="RPD58891.1"/>
    <property type="molecule type" value="Genomic_DNA"/>
</dbReference>
<feature type="region of interest" description="Disordered" evidence="1">
    <location>
        <begin position="1"/>
        <end position="28"/>
    </location>
</feature>
<feature type="compositionally biased region" description="Basic and acidic residues" evidence="1">
    <location>
        <begin position="256"/>
        <end position="265"/>
    </location>
</feature>
<dbReference type="Proteomes" id="UP000313359">
    <property type="component" value="Unassembled WGS sequence"/>
</dbReference>
<name>A0A5C2S5C7_9APHY</name>
<feature type="non-terminal residue" evidence="2">
    <location>
        <position position="462"/>
    </location>
</feature>
<feature type="region of interest" description="Disordered" evidence="1">
    <location>
        <begin position="239"/>
        <end position="342"/>
    </location>
</feature>
<reference evidence="2" key="1">
    <citation type="journal article" date="2018" name="Genome Biol. Evol.">
        <title>Genomics and development of Lentinus tigrinus, a white-rot wood-decaying mushroom with dimorphic fruiting bodies.</title>
        <authorList>
            <person name="Wu B."/>
            <person name="Xu Z."/>
            <person name="Knudson A."/>
            <person name="Carlson A."/>
            <person name="Chen N."/>
            <person name="Kovaka S."/>
            <person name="LaButti K."/>
            <person name="Lipzen A."/>
            <person name="Pennachio C."/>
            <person name="Riley R."/>
            <person name="Schakwitz W."/>
            <person name="Umezawa K."/>
            <person name="Ohm R.A."/>
            <person name="Grigoriev I.V."/>
            <person name="Nagy L.G."/>
            <person name="Gibbons J."/>
            <person name="Hibbett D."/>
        </authorList>
    </citation>
    <scope>NUCLEOTIDE SEQUENCE [LARGE SCALE GENOMIC DNA]</scope>
    <source>
        <strain evidence="2">ALCF2SS1-6</strain>
    </source>
</reference>
<organism evidence="2 3">
    <name type="scientific">Lentinus tigrinus ALCF2SS1-6</name>
    <dbReference type="NCBI Taxonomy" id="1328759"/>
    <lineage>
        <taxon>Eukaryota</taxon>
        <taxon>Fungi</taxon>
        <taxon>Dikarya</taxon>
        <taxon>Basidiomycota</taxon>
        <taxon>Agaricomycotina</taxon>
        <taxon>Agaricomycetes</taxon>
        <taxon>Polyporales</taxon>
        <taxon>Polyporaceae</taxon>
        <taxon>Lentinus</taxon>
    </lineage>
</organism>
<keyword evidence="3" id="KW-1185">Reference proteome</keyword>
<accession>A0A5C2S5C7</accession>
<feature type="compositionally biased region" description="Low complexity" evidence="1">
    <location>
        <begin position="326"/>
        <end position="336"/>
    </location>
</feature>
<evidence type="ECO:0000256" key="1">
    <source>
        <dbReference type="SAM" id="MobiDB-lite"/>
    </source>
</evidence>
<evidence type="ECO:0000313" key="3">
    <source>
        <dbReference type="Proteomes" id="UP000313359"/>
    </source>
</evidence>
<feature type="compositionally biased region" description="Basic residues" evidence="1">
    <location>
        <begin position="283"/>
        <end position="300"/>
    </location>
</feature>